<dbReference type="RefSeq" id="WP_010746250.1">
    <property type="nucleotide sequence ID" value="NZ_JADNJH010000020.1"/>
</dbReference>
<dbReference type="Proteomes" id="UP000288388">
    <property type="component" value="Unassembled WGS sequence"/>
</dbReference>
<gene>
    <name evidence="1" type="ORF">EK398_09175</name>
</gene>
<proteinExistence type="predicted"/>
<accession>A0A437UN15</accession>
<comment type="caution">
    <text evidence="1">The sequence shown here is derived from an EMBL/GenBank/DDBJ whole genome shotgun (WGS) entry which is preliminary data.</text>
</comment>
<evidence type="ECO:0000313" key="2">
    <source>
        <dbReference type="Proteomes" id="UP000288388"/>
    </source>
</evidence>
<reference evidence="1 2" key="1">
    <citation type="submission" date="2018-12" db="EMBL/GenBank/DDBJ databases">
        <title>A novel vanA-carrying plasmid in a clinical isolate of Enterococcus avium.</title>
        <authorList>
            <person name="Bernasconi O.J."/>
            <person name="Luzzaro F."/>
            <person name="Endimiani A."/>
        </authorList>
    </citation>
    <scope>NUCLEOTIDE SEQUENCE [LARGE SCALE GENOMIC DNA]</scope>
    <source>
        <strain evidence="1 2">LC0559/18</strain>
    </source>
</reference>
<evidence type="ECO:0000313" key="1">
    <source>
        <dbReference type="EMBL" id="RVU95015.1"/>
    </source>
</evidence>
<dbReference type="AlphaFoldDB" id="A0A437UN15"/>
<dbReference type="EMBL" id="RYZS01000001">
    <property type="protein sequence ID" value="RVU95015.1"/>
    <property type="molecule type" value="Genomic_DNA"/>
</dbReference>
<name>A0A437UN15_ENTAV</name>
<sequence>MLYTVKSAVEGKDYFFREKQITSSSLTEITETEKKYLETVDAFKFIFEPVEQEEACNDDKTEQSAEEASSAEFPKMISRGNYQLSNGESFIGNKNDAIEAEKALEK</sequence>
<protein>
    <submittedName>
        <fullName evidence="1">Uncharacterized protein</fullName>
    </submittedName>
</protein>
<organism evidence="1 2">
    <name type="scientific">Enterococcus avium</name>
    <name type="common">Streptococcus avium</name>
    <dbReference type="NCBI Taxonomy" id="33945"/>
    <lineage>
        <taxon>Bacteria</taxon>
        <taxon>Bacillati</taxon>
        <taxon>Bacillota</taxon>
        <taxon>Bacilli</taxon>
        <taxon>Lactobacillales</taxon>
        <taxon>Enterococcaceae</taxon>
        <taxon>Enterococcus</taxon>
    </lineage>
</organism>